<dbReference type="GO" id="GO:0005085">
    <property type="term" value="F:guanyl-nucleotide exchange factor activity"/>
    <property type="evidence" value="ECO:0007669"/>
    <property type="project" value="TreeGrafter"/>
</dbReference>
<feature type="region of interest" description="Disordered" evidence="1">
    <location>
        <begin position="104"/>
        <end position="126"/>
    </location>
</feature>
<dbReference type="KEGG" id="vin:AKJ08_1554"/>
<dbReference type="EMBL" id="CP012332">
    <property type="protein sequence ID" value="AKU91167.1"/>
    <property type="molecule type" value="Genomic_DNA"/>
</dbReference>
<dbReference type="SUPFAM" id="SSF49265">
    <property type="entry name" value="Fibronectin type III"/>
    <property type="match status" value="1"/>
</dbReference>
<proteinExistence type="predicted"/>
<dbReference type="SUPFAM" id="SSF50985">
    <property type="entry name" value="RCC1/BLIP-II"/>
    <property type="match status" value="1"/>
</dbReference>
<dbReference type="InterPro" id="IPR051553">
    <property type="entry name" value="Ran_GTPase-activating"/>
</dbReference>
<dbReference type="PANTHER" id="PTHR45982:SF1">
    <property type="entry name" value="REGULATOR OF CHROMOSOME CONDENSATION"/>
    <property type="match status" value="1"/>
</dbReference>
<dbReference type="PROSITE" id="PS50012">
    <property type="entry name" value="RCC1_3"/>
    <property type="match status" value="1"/>
</dbReference>
<evidence type="ECO:0000313" key="2">
    <source>
        <dbReference type="EMBL" id="AKU91167.1"/>
    </source>
</evidence>
<evidence type="ECO:0000256" key="1">
    <source>
        <dbReference type="SAM" id="MobiDB-lite"/>
    </source>
</evidence>
<keyword evidence="3" id="KW-1185">Reference proteome</keyword>
<name>A0A0K1PCD1_9BACT</name>
<protein>
    <submittedName>
        <fullName evidence="2">Putative RTX family exoprotein</fullName>
    </submittedName>
</protein>
<dbReference type="STRING" id="1391653.AKJ08_1554"/>
<organism evidence="2 3">
    <name type="scientific">Vulgatibacter incomptus</name>
    <dbReference type="NCBI Taxonomy" id="1391653"/>
    <lineage>
        <taxon>Bacteria</taxon>
        <taxon>Pseudomonadati</taxon>
        <taxon>Myxococcota</taxon>
        <taxon>Myxococcia</taxon>
        <taxon>Myxococcales</taxon>
        <taxon>Cystobacterineae</taxon>
        <taxon>Vulgatibacteraceae</taxon>
        <taxon>Vulgatibacter</taxon>
    </lineage>
</organism>
<dbReference type="Pfam" id="PF13540">
    <property type="entry name" value="RCC1_2"/>
    <property type="match status" value="2"/>
</dbReference>
<dbReference type="GO" id="GO:0005737">
    <property type="term" value="C:cytoplasm"/>
    <property type="evidence" value="ECO:0007669"/>
    <property type="project" value="TreeGrafter"/>
</dbReference>
<evidence type="ECO:0000313" key="3">
    <source>
        <dbReference type="Proteomes" id="UP000055590"/>
    </source>
</evidence>
<accession>A0A0K1PCD1</accession>
<dbReference type="PANTHER" id="PTHR45982">
    <property type="entry name" value="REGULATOR OF CHROMOSOME CONDENSATION"/>
    <property type="match status" value="1"/>
</dbReference>
<dbReference type="InterPro" id="IPR000408">
    <property type="entry name" value="Reg_chr_condens"/>
</dbReference>
<reference evidence="2 3" key="1">
    <citation type="submission" date="2015-08" db="EMBL/GenBank/DDBJ databases">
        <authorList>
            <person name="Babu N.S."/>
            <person name="Beckwith C.J."/>
            <person name="Beseler K.G."/>
            <person name="Brison A."/>
            <person name="Carone J.V."/>
            <person name="Caskin T.P."/>
            <person name="Diamond M."/>
            <person name="Durham M.E."/>
            <person name="Foxe J.M."/>
            <person name="Go M."/>
            <person name="Henderson B.A."/>
            <person name="Jones I.B."/>
            <person name="McGettigan J.A."/>
            <person name="Micheletti S.J."/>
            <person name="Nasrallah M.E."/>
            <person name="Ortiz D."/>
            <person name="Piller C.R."/>
            <person name="Privatt S.R."/>
            <person name="Schneider S.L."/>
            <person name="Sharp S."/>
            <person name="Smith T.C."/>
            <person name="Stanton J.D."/>
            <person name="Ullery H.E."/>
            <person name="Wilson R.J."/>
            <person name="Serrano M.G."/>
            <person name="Buck G."/>
            <person name="Lee V."/>
            <person name="Wang Y."/>
            <person name="Carvalho R."/>
            <person name="Voegtly L."/>
            <person name="Shi R."/>
            <person name="Duckworth R."/>
            <person name="Johnson A."/>
            <person name="Loviza R."/>
            <person name="Walstead R."/>
            <person name="Shah Z."/>
            <person name="Kiflezghi M."/>
            <person name="Wade K."/>
            <person name="Ball S.L."/>
            <person name="Bradley K.W."/>
            <person name="Asai D.J."/>
            <person name="Bowman C.A."/>
            <person name="Russell D.A."/>
            <person name="Pope W.H."/>
            <person name="Jacobs-Sera D."/>
            <person name="Hendrix R.W."/>
            <person name="Hatfull G.F."/>
        </authorList>
    </citation>
    <scope>NUCLEOTIDE SEQUENCE [LARGE SCALE GENOMIC DNA]</scope>
    <source>
        <strain evidence="2 3">DSM 27710</strain>
    </source>
</reference>
<dbReference type="InterPro" id="IPR009091">
    <property type="entry name" value="RCC1/BLIP-II"/>
</dbReference>
<dbReference type="Proteomes" id="UP000055590">
    <property type="component" value="Chromosome"/>
</dbReference>
<dbReference type="AlphaFoldDB" id="A0A0K1PCD1"/>
<dbReference type="Gene3D" id="2.130.10.30">
    <property type="entry name" value="Regulator of chromosome condensation 1/beta-lactamase-inhibitor protein II"/>
    <property type="match status" value="1"/>
</dbReference>
<dbReference type="InterPro" id="IPR036116">
    <property type="entry name" value="FN3_sf"/>
</dbReference>
<sequence>MRDRIRYESWTSRGDSMDFDATTDERAPLLLRSASAVRRGAIALTAGIAIAVIAACSNPGNPGTGGDDPSPLRLAASQDLDDRVRLSWELPVGAAPRSIRVQRDGTELKALPGDSTSFDDLSAEPGSLEPPTGLAAEANDHAVSVSWQTPTSRAGREYAYSLVADYSAGGQAVSEPVRGRRSAPIVDELRLFRDGAELARIPATETAYVDMTAAAGSVQAPALSSLEALPEAIALAWTSSAPAAGAKHAYYLDAISAMGASRSEPLEAGRSAPTIIGWQLARDGETLASLEVSETSFLDRTASPGSLAAPLVQIEEREDSVVLSWLPSEVRPGRLHRYAIAALTTLGPSAWSPERSANREAPDVTAYRVLRDGVELGIVDTLFYRDEEAEPGELVPPSLIVDPREEAVGLSWAPPVATAGRAYRYEVVALSAVTSSASEPATAGRAAPRILGWKVFRDHERIAELGPDETSFDDEGATAGAIDAPTGLVASQGTQADSVTLQWNPAASRSGLAHLYRVVARSAFGETTPSDERSGARTAPAIAGYELQRDGRAWLAIGDVTTYDDTDAPKGSVVVPAPYPVPDRVRGFIELRLTANPSVTPPAPSQYRVRAVAASSVGSASAPVSGFRRVGTNVQIQWQRSAADADADYSDLPRAVLTTAIDLDPPTSGSRYYRASFVGEGAQGVTPAVRAMGNAFSVVSSGESHSCAVRLDGQVFCWGSNTYGQAPRQPSTATFTSVSAGARHSCGLRSDGKVICWGRNDWGRLPRRRAWIPSPA</sequence>
<gene>
    <name evidence="2" type="ORF">AKJ08_1554</name>
</gene>